<dbReference type="GeneID" id="94426129"/>
<accession>A0A2C6L5E6</accession>
<organism evidence="2 3">
    <name type="scientific">Cystoisospora suis</name>
    <dbReference type="NCBI Taxonomy" id="483139"/>
    <lineage>
        <taxon>Eukaryota</taxon>
        <taxon>Sar</taxon>
        <taxon>Alveolata</taxon>
        <taxon>Apicomplexa</taxon>
        <taxon>Conoidasida</taxon>
        <taxon>Coccidia</taxon>
        <taxon>Eucoccidiorida</taxon>
        <taxon>Eimeriorina</taxon>
        <taxon>Sarcocystidae</taxon>
        <taxon>Cystoisospora</taxon>
    </lineage>
</organism>
<dbReference type="EMBL" id="MIGC01001134">
    <property type="protein sequence ID" value="PHJ23429.1"/>
    <property type="molecule type" value="Genomic_DNA"/>
</dbReference>
<evidence type="ECO:0000256" key="1">
    <source>
        <dbReference type="SAM" id="MobiDB-lite"/>
    </source>
</evidence>
<feature type="region of interest" description="Disordered" evidence="1">
    <location>
        <begin position="1"/>
        <end position="24"/>
    </location>
</feature>
<sequence>MTRVKTEREESDRYLREEEEEKKRKIGREDTLVVLIEKKKINLSEIRRVRKNE</sequence>
<evidence type="ECO:0000313" key="3">
    <source>
        <dbReference type="Proteomes" id="UP000221165"/>
    </source>
</evidence>
<evidence type="ECO:0000313" key="2">
    <source>
        <dbReference type="EMBL" id="PHJ23429.1"/>
    </source>
</evidence>
<gene>
    <name evidence="2" type="ORF">CSUI_002719</name>
</gene>
<comment type="caution">
    <text evidence="2">The sequence shown here is derived from an EMBL/GenBank/DDBJ whole genome shotgun (WGS) entry which is preliminary data.</text>
</comment>
<reference evidence="2 3" key="1">
    <citation type="journal article" date="2017" name="Int. J. Parasitol.">
        <title>The genome of the protozoan parasite Cystoisospora suis and a reverse vaccinology approach to identify vaccine candidates.</title>
        <authorList>
            <person name="Palmieri N."/>
            <person name="Shrestha A."/>
            <person name="Ruttkowski B."/>
            <person name="Beck T."/>
            <person name="Vogl C."/>
            <person name="Tomley F."/>
            <person name="Blake D.P."/>
            <person name="Joachim A."/>
        </authorList>
    </citation>
    <scope>NUCLEOTIDE SEQUENCE [LARGE SCALE GENOMIC DNA]</scope>
    <source>
        <strain evidence="2 3">Wien I</strain>
    </source>
</reference>
<dbReference type="VEuPathDB" id="ToxoDB:CSUI_002719"/>
<proteinExistence type="predicted"/>
<dbReference type="AlphaFoldDB" id="A0A2C6L5E6"/>
<dbReference type="RefSeq" id="XP_067925105.1">
    <property type="nucleotide sequence ID" value="XM_068062918.1"/>
</dbReference>
<keyword evidence="3" id="KW-1185">Reference proteome</keyword>
<name>A0A2C6L5E6_9APIC</name>
<protein>
    <submittedName>
        <fullName evidence="2">Uncharacterized protein</fullName>
    </submittedName>
</protein>
<dbReference type="Proteomes" id="UP000221165">
    <property type="component" value="Unassembled WGS sequence"/>
</dbReference>